<evidence type="ECO:0000256" key="1">
    <source>
        <dbReference type="SAM" id="MobiDB-lite"/>
    </source>
</evidence>
<reference evidence="2 3" key="1">
    <citation type="journal article" date="2024" name="G3 (Bethesda)">
        <title>Genome assembly of Hibiscus sabdariffa L. provides insights into metabolisms of medicinal natural products.</title>
        <authorList>
            <person name="Kim T."/>
        </authorList>
    </citation>
    <scope>NUCLEOTIDE SEQUENCE [LARGE SCALE GENOMIC DNA]</scope>
    <source>
        <strain evidence="2">TK-2024</strain>
        <tissue evidence="2">Old leaves</tissue>
    </source>
</reference>
<gene>
    <name evidence="2" type="ORF">V6N11_031217</name>
</gene>
<evidence type="ECO:0000313" key="3">
    <source>
        <dbReference type="Proteomes" id="UP001396334"/>
    </source>
</evidence>
<sequence>MSVLQSNRLASRCATEDNVSYCCAGRCVIRFRPDVKPKPFDHRDETQQFEICSKTRDGFIAKPVVPHTFPPTFLRFGFLVLVRNKRVYHLEDDAKGLTNRSGQGSRNSVLGRI</sequence>
<keyword evidence="3" id="KW-1185">Reference proteome</keyword>
<feature type="compositionally biased region" description="Polar residues" evidence="1">
    <location>
        <begin position="98"/>
        <end position="113"/>
    </location>
</feature>
<name>A0ABR2AGE6_9ROSI</name>
<dbReference type="Proteomes" id="UP001396334">
    <property type="component" value="Unassembled WGS sequence"/>
</dbReference>
<comment type="caution">
    <text evidence="2">The sequence shown here is derived from an EMBL/GenBank/DDBJ whole genome shotgun (WGS) entry which is preliminary data.</text>
</comment>
<feature type="region of interest" description="Disordered" evidence="1">
    <location>
        <begin position="94"/>
        <end position="113"/>
    </location>
</feature>
<dbReference type="EMBL" id="JBBPBN010000254">
    <property type="protein sequence ID" value="KAK8492228.1"/>
    <property type="molecule type" value="Genomic_DNA"/>
</dbReference>
<accession>A0ABR2AGE6</accession>
<proteinExistence type="predicted"/>
<evidence type="ECO:0000313" key="2">
    <source>
        <dbReference type="EMBL" id="KAK8492228.1"/>
    </source>
</evidence>
<organism evidence="2 3">
    <name type="scientific">Hibiscus sabdariffa</name>
    <name type="common">roselle</name>
    <dbReference type="NCBI Taxonomy" id="183260"/>
    <lineage>
        <taxon>Eukaryota</taxon>
        <taxon>Viridiplantae</taxon>
        <taxon>Streptophyta</taxon>
        <taxon>Embryophyta</taxon>
        <taxon>Tracheophyta</taxon>
        <taxon>Spermatophyta</taxon>
        <taxon>Magnoliopsida</taxon>
        <taxon>eudicotyledons</taxon>
        <taxon>Gunneridae</taxon>
        <taxon>Pentapetalae</taxon>
        <taxon>rosids</taxon>
        <taxon>malvids</taxon>
        <taxon>Malvales</taxon>
        <taxon>Malvaceae</taxon>
        <taxon>Malvoideae</taxon>
        <taxon>Hibiscus</taxon>
    </lineage>
</organism>
<protein>
    <submittedName>
        <fullName evidence="2">Uncharacterized protein</fullName>
    </submittedName>
</protein>
<dbReference type="PANTHER" id="PTHR31050">
    <property type="entry name" value="OS08G0413200 PROTEIN"/>
    <property type="match status" value="1"/>
</dbReference>
<dbReference type="PANTHER" id="PTHR31050:SF9">
    <property type="match status" value="1"/>
</dbReference>